<organism evidence="2 3">
    <name type="scientific">Chlorella vulgaris</name>
    <name type="common">Green alga</name>
    <dbReference type="NCBI Taxonomy" id="3077"/>
    <lineage>
        <taxon>Eukaryota</taxon>
        <taxon>Viridiplantae</taxon>
        <taxon>Chlorophyta</taxon>
        <taxon>core chlorophytes</taxon>
        <taxon>Trebouxiophyceae</taxon>
        <taxon>Chlorellales</taxon>
        <taxon>Chlorellaceae</taxon>
        <taxon>Chlorella clade</taxon>
        <taxon>Chlorella</taxon>
    </lineage>
</organism>
<dbReference type="EMBL" id="SIDB01000007">
    <property type="protein sequence ID" value="KAI3430311.1"/>
    <property type="molecule type" value="Genomic_DNA"/>
</dbReference>
<name>A0A9D4TNG0_CHLVU</name>
<reference evidence="2" key="1">
    <citation type="journal article" date="2019" name="Plant J.">
        <title>Chlorella vulgaris genome assembly and annotation reveals the molecular basis for metabolic acclimation to high light conditions.</title>
        <authorList>
            <person name="Cecchin M."/>
            <person name="Marcolungo L."/>
            <person name="Rossato M."/>
            <person name="Girolomoni L."/>
            <person name="Cosentino E."/>
            <person name="Cuine S."/>
            <person name="Li-Beisson Y."/>
            <person name="Delledonne M."/>
            <person name="Ballottari M."/>
        </authorList>
    </citation>
    <scope>NUCLEOTIDE SEQUENCE</scope>
    <source>
        <strain evidence="2">211/11P</strain>
    </source>
</reference>
<dbReference type="Gene3D" id="3.40.50.150">
    <property type="entry name" value="Vaccinia Virus protein VP39"/>
    <property type="match status" value="1"/>
</dbReference>
<dbReference type="Pfam" id="PF10294">
    <property type="entry name" value="Methyltransf_16"/>
    <property type="match status" value="1"/>
</dbReference>
<protein>
    <submittedName>
        <fullName evidence="2">Uncharacterized protein</fullName>
    </submittedName>
</protein>
<dbReference type="SUPFAM" id="SSF53335">
    <property type="entry name" value="S-adenosyl-L-methionine-dependent methyltransferases"/>
    <property type="match status" value="1"/>
</dbReference>
<dbReference type="InterPro" id="IPR029063">
    <property type="entry name" value="SAM-dependent_MTases_sf"/>
</dbReference>
<reference evidence="2" key="2">
    <citation type="submission" date="2020-11" db="EMBL/GenBank/DDBJ databases">
        <authorList>
            <person name="Cecchin M."/>
            <person name="Marcolungo L."/>
            <person name="Rossato M."/>
            <person name="Girolomoni L."/>
            <person name="Cosentino E."/>
            <person name="Cuine S."/>
            <person name="Li-Beisson Y."/>
            <person name="Delledonne M."/>
            <person name="Ballottari M."/>
        </authorList>
    </citation>
    <scope>NUCLEOTIDE SEQUENCE</scope>
    <source>
        <strain evidence="2">211/11P</strain>
        <tissue evidence="2">Whole cell</tissue>
    </source>
</reference>
<dbReference type="InterPro" id="IPR019410">
    <property type="entry name" value="Methyltransf_16"/>
</dbReference>
<keyword evidence="3" id="KW-1185">Reference proteome</keyword>
<sequence length="289" mass="30586">MQQRSFQFSTLEGRTIDVNVMCHAPPEAVAHKTLTLRETLQNQQHQGAEHHAAPGGKPDKLPPQSAPDLIGLDIWPASIALCRYLAAHPYLVVGQHVLELGAGMGLPGLLSASLGAASALLTDYEPAVLTQLVENAMLNSVQQRCSSQLVDFCCPVAGLRPEQQGSWRLVLVADVLYAERIAQPLAQTLKLALHPEGVALVGHQVRRAVYLDPATRLPCLEPEDGALEAFKQCCAGCGLQLRMLSSLPTCSTVDSDPMVLLAIGPGRAALELLPGAASAPLGLTAATLP</sequence>
<dbReference type="OrthoDB" id="413520at2759"/>
<comment type="caution">
    <text evidence="2">The sequence shown here is derived from an EMBL/GenBank/DDBJ whole genome shotgun (WGS) entry which is preliminary data.</text>
</comment>
<evidence type="ECO:0000313" key="2">
    <source>
        <dbReference type="EMBL" id="KAI3430311.1"/>
    </source>
</evidence>
<gene>
    <name evidence="2" type="ORF">D9Q98_004907</name>
</gene>
<dbReference type="PANTHER" id="PTHR14614">
    <property type="entry name" value="HEPATOCELLULAR CARCINOMA-ASSOCIATED ANTIGEN"/>
    <property type="match status" value="1"/>
</dbReference>
<evidence type="ECO:0000256" key="1">
    <source>
        <dbReference type="SAM" id="MobiDB-lite"/>
    </source>
</evidence>
<dbReference type="Proteomes" id="UP001055712">
    <property type="component" value="Unassembled WGS sequence"/>
</dbReference>
<dbReference type="AlphaFoldDB" id="A0A9D4TNG0"/>
<evidence type="ECO:0000313" key="3">
    <source>
        <dbReference type="Proteomes" id="UP001055712"/>
    </source>
</evidence>
<feature type="region of interest" description="Disordered" evidence="1">
    <location>
        <begin position="42"/>
        <end position="63"/>
    </location>
</feature>
<feature type="compositionally biased region" description="Basic and acidic residues" evidence="1">
    <location>
        <begin position="47"/>
        <end position="60"/>
    </location>
</feature>
<dbReference type="PANTHER" id="PTHR14614:SF132">
    <property type="entry name" value="PROTEIN-LYSINE METHYLTRANSFERASE C42C1.13"/>
    <property type="match status" value="1"/>
</dbReference>
<accession>A0A9D4TNG0</accession>
<proteinExistence type="predicted"/>